<keyword evidence="1" id="KW-1133">Transmembrane helix</keyword>
<evidence type="ECO:0000256" key="1">
    <source>
        <dbReference type="SAM" id="Phobius"/>
    </source>
</evidence>
<proteinExistence type="predicted"/>
<comment type="caution">
    <text evidence="2">The sequence shown here is derived from an EMBL/GenBank/DDBJ whole genome shotgun (WGS) entry which is preliminary data.</text>
</comment>
<sequence length="137" mass="15234">MAHPRTTMDDITDVSNPLRVSAKNTIDVTRNMEMRSRTVLAVLVGLGVGALMGFIVGTLLPFIGVVWAVSVMIPVTVVAFVLLFAGRVRDRAADFRWRRLHQRLKSKNIDGGVFYPNSVTPEHLTGMLVERFVVWVA</sequence>
<gene>
    <name evidence="2" type="ORF">GCM10007377_15580</name>
</gene>
<evidence type="ECO:0000313" key="2">
    <source>
        <dbReference type="EMBL" id="GGI15374.1"/>
    </source>
</evidence>
<keyword evidence="1" id="KW-0812">Transmembrane</keyword>
<name>A0A8J3AKJ5_9BIFI</name>
<dbReference type="RefSeq" id="WP_188355727.1">
    <property type="nucleotide sequence ID" value="NZ_BMDH01000006.1"/>
</dbReference>
<keyword evidence="3" id="KW-1185">Reference proteome</keyword>
<feature type="transmembrane region" description="Helical" evidence="1">
    <location>
        <begin position="39"/>
        <end position="60"/>
    </location>
</feature>
<reference evidence="2" key="2">
    <citation type="submission" date="2020-09" db="EMBL/GenBank/DDBJ databases">
        <authorList>
            <person name="Sun Q."/>
            <person name="Sedlacek I."/>
        </authorList>
    </citation>
    <scope>NUCLEOTIDE SEQUENCE</scope>
    <source>
        <strain evidence="2">CCM 8606</strain>
    </source>
</reference>
<protein>
    <recommendedName>
        <fullName evidence="4">TIGR03750 family conjugal transfer protein</fullName>
    </recommendedName>
</protein>
<organism evidence="2 3">
    <name type="scientific">Galliscardovia ingluviei</name>
    <dbReference type="NCBI Taxonomy" id="1769422"/>
    <lineage>
        <taxon>Bacteria</taxon>
        <taxon>Bacillati</taxon>
        <taxon>Actinomycetota</taxon>
        <taxon>Actinomycetes</taxon>
        <taxon>Bifidobacteriales</taxon>
        <taxon>Bifidobacteriaceae</taxon>
        <taxon>Galliscardovia</taxon>
    </lineage>
</organism>
<feature type="transmembrane region" description="Helical" evidence="1">
    <location>
        <begin position="66"/>
        <end position="86"/>
    </location>
</feature>
<dbReference type="EMBL" id="BMDH01000006">
    <property type="protein sequence ID" value="GGI15374.1"/>
    <property type="molecule type" value="Genomic_DNA"/>
</dbReference>
<dbReference type="AlphaFoldDB" id="A0A8J3AKJ5"/>
<evidence type="ECO:0000313" key="3">
    <source>
        <dbReference type="Proteomes" id="UP000619536"/>
    </source>
</evidence>
<accession>A0A8J3AKJ5</accession>
<keyword evidence="1" id="KW-0472">Membrane</keyword>
<evidence type="ECO:0008006" key="4">
    <source>
        <dbReference type="Google" id="ProtNLM"/>
    </source>
</evidence>
<reference evidence="2" key="1">
    <citation type="journal article" date="2014" name="Int. J. Syst. Evol. Microbiol.">
        <title>Complete genome sequence of Corynebacterium casei LMG S-19264T (=DSM 44701T), isolated from a smear-ripened cheese.</title>
        <authorList>
            <consortium name="US DOE Joint Genome Institute (JGI-PGF)"/>
            <person name="Walter F."/>
            <person name="Albersmeier A."/>
            <person name="Kalinowski J."/>
            <person name="Ruckert C."/>
        </authorList>
    </citation>
    <scope>NUCLEOTIDE SEQUENCE</scope>
    <source>
        <strain evidence="2">CCM 8606</strain>
    </source>
</reference>
<dbReference type="Proteomes" id="UP000619536">
    <property type="component" value="Unassembled WGS sequence"/>
</dbReference>